<dbReference type="PANTHER" id="PTHR15954:SF4">
    <property type="entry name" value="VACUOLAR PROTEIN SORTING-ASSOCIATED PROTEIN 51 HOMOLOG"/>
    <property type="match status" value="1"/>
</dbReference>
<feature type="compositionally biased region" description="Low complexity" evidence="4">
    <location>
        <begin position="728"/>
        <end position="737"/>
    </location>
</feature>
<keyword evidence="3" id="KW-0813">Transport</keyword>
<reference evidence="6" key="1">
    <citation type="submission" date="2023-11" db="UniProtKB">
        <authorList>
            <consortium name="WormBaseParasite"/>
        </authorList>
    </citation>
    <scope>IDENTIFICATION</scope>
</reference>
<dbReference type="PANTHER" id="PTHR15954">
    <property type="entry name" value="VACUOLAR PROTEIN SORTING-ASSOCIATED PROTEIN 51 HOMOLOG"/>
    <property type="match status" value="1"/>
</dbReference>
<dbReference type="GO" id="GO:0016020">
    <property type="term" value="C:membrane"/>
    <property type="evidence" value="ECO:0007669"/>
    <property type="project" value="TreeGrafter"/>
</dbReference>
<dbReference type="GO" id="GO:0015031">
    <property type="term" value="P:protein transport"/>
    <property type="evidence" value="ECO:0007669"/>
    <property type="project" value="UniProtKB-UniRule"/>
</dbReference>
<feature type="compositionally biased region" description="Basic and acidic residues" evidence="4">
    <location>
        <begin position="717"/>
        <end position="727"/>
    </location>
</feature>
<keyword evidence="3" id="KW-0333">Golgi apparatus</keyword>
<dbReference type="GO" id="GO:1990745">
    <property type="term" value="C:EARP complex"/>
    <property type="evidence" value="ECO:0007669"/>
    <property type="project" value="TreeGrafter"/>
</dbReference>
<dbReference type="GO" id="GO:0042147">
    <property type="term" value="P:retrograde transport, endosome to Golgi"/>
    <property type="evidence" value="ECO:0007669"/>
    <property type="project" value="UniProtKB-UniRule"/>
</dbReference>
<evidence type="ECO:0000313" key="5">
    <source>
        <dbReference type="Proteomes" id="UP000050791"/>
    </source>
</evidence>
<comment type="function">
    <text evidence="3">Acts as component of the GARP complex that is involved in retrograde transport from early and late endosomes to the trans-Golgi network (TGN).</text>
</comment>
<dbReference type="Pfam" id="PF08700">
    <property type="entry name" value="VPS51_Exo84_N"/>
    <property type="match status" value="1"/>
</dbReference>
<dbReference type="Proteomes" id="UP000050791">
    <property type="component" value="Unassembled WGS sequence"/>
</dbReference>
<dbReference type="GO" id="GO:0006869">
    <property type="term" value="P:lipid transport"/>
    <property type="evidence" value="ECO:0007669"/>
    <property type="project" value="UniProtKB-UniRule"/>
</dbReference>
<dbReference type="GO" id="GO:0032456">
    <property type="term" value="P:endocytic recycling"/>
    <property type="evidence" value="ECO:0007669"/>
    <property type="project" value="TreeGrafter"/>
</dbReference>
<comment type="similarity">
    <text evidence="1 3">Belongs to the VPS51 family.</text>
</comment>
<feature type="compositionally biased region" description="Polar residues" evidence="4">
    <location>
        <begin position="632"/>
        <end position="645"/>
    </location>
</feature>
<dbReference type="GO" id="GO:0007041">
    <property type="term" value="P:lysosomal transport"/>
    <property type="evidence" value="ECO:0007669"/>
    <property type="project" value="TreeGrafter"/>
</dbReference>
<dbReference type="GO" id="GO:0048193">
    <property type="term" value="P:Golgi vesicle transport"/>
    <property type="evidence" value="ECO:0007669"/>
    <property type="project" value="TreeGrafter"/>
</dbReference>
<dbReference type="GO" id="GO:0005829">
    <property type="term" value="C:cytosol"/>
    <property type="evidence" value="ECO:0007669"/>
    <property type="project" value="GOC"/>
</dbReference>
<dbReference type="InterPro" id="IPR014812">
    <property type="entry name" value="Vps51"/>
</dbReference>
<sequence>MEDDLQRKVIKQRLKQFYGSNTNNSLVDQNDPLNIDSPSFDPQLYLDKSLKTKDLSDLISEEKALTDQIRSLDSDMQTLVYDNYSKFISATDTIRMMKSNFSYVQAEMNSLLQNIASIVSVSGTINGNLADKRKKLGTLTTTQLTLNKLNYLVELPVSLRKYMNKCDWDQIVLDLNKAKYILKSYHNTPSFKNIREDCAEIVSEICSKLWRQFDESSDMAECSNRLKILQQLGFSRRKLSRAILRLAKRQVSQRLAYIKTLVCEGDKRSVQREETVGSAENIANPFVQESSSEEMDVLYFANLITDSVLIKLSEFIGLLADFYFTKSDESEPMDTILDVISGKTENSASEIDDGSFEENLSSLVEELMHEFFILVRTRFESESTNNDVNLLIRALDRIHCRVQTFNRSLLTSVTSVDFEGVLLDDLSPESLSIVNRFSLLTNQFSNSALEIINQVARMQTTYYFDILCQNAVESFTDLRHKLASHGLQTSNSTNEEVNKVNKMGNNNHQLSSLLDALSSSLVSQLRNVLKAEEAFLSTNSTFSSRPQFRNSFCIDQIREGLIVGYLNFLVQFLSDLAKTAVCKIPGPILLTLGKLCLMWADSGTVGHLISLADDFMLFGSQTKESKKEDFNTENGNRSLTTPKDVSNRFRSTGNELLVAFVRLEGTNLAQLLRKSVEARDWLKNLEPRTVRSAVKRVIEDLASLDQQVSQLFSSNTRNRDRISDSRSSRSLRPSTSSHLIDATRTGSSSQGFHSPDLDPTLATHLRRLFTQRVDIFTAVDANRESLLLGVIKIGLKVSQVFSFSCCTAYLLYVVTKYYHFVRFEKVVNKTLIECARLQTFGRYGLQQIQVDCRYLQIHLWHFVNDEKLICMLLEDVIYSVVQRCVDPCFMEESVVEAICDRA</sequence>
<evidence type="ECO:0000256" key="1">
    <source>
        <dbReference type="ARBA" id="ARBA00006080"/>
    </source>
</evidence>
<accession>A0AA85AVN4</accession>
<name>A0AA85AVN4_9TREM</name>
<protein>
    <recommendedName>
        <fullName evidence="2 3">Vacuolar protein sorting-associated protein 51 homolog</fullName>
    </recommendedName>
</protein>
<organism evidence="5 6">
    <name type="scientific">Schistosoma mattheei</name>
    <dbReference type="NCBI Taxonomy" id="31246"/>
    <lineage>
        <taxon>Eukaryota</taxon>
        <taxon>Metazoa</taxon>
        <taxon>Spiralia</taxon>
        <taxon>Lophotrochozoa</taxon>
        <taxon>Platyhelminthes</taxon>
        <taxon>Trematoda</taxon>
        <taxon>Digenea</taxon>
        <taxon>Strigeidida</taxon>
        <taxon>Schistosomatoidea</taxon>
        <taxon>Schistosomatidae</taxon>
        <taxon>Schistosoma</taxon>
    </lineage>
</organism>
<dbReference type="GO" id="GO:0007030">
    <property type="term" value="P:Golgi organization"/>
    <property type="evidence" value="ECO:0007669"/>
    <property type="project" value="UniProtKB-UniRule"/>
</dbReference>
<keyword evidence="3" id="KW-0653">Protein transport</keyword>
<dbReference type="WBParaSite" id="SMTH1_14160.3">
    <property type="protein sequence ID" value="SMTH1_14160.3"/>
    <property type="gene ID" value="SMTH1_14160"/>
</dbReference>
<feature type="region of interest" description="Disordered" evidence="4">
    <location>
        <begin position="715"/>
        <end position="755"/>
    </location>
</feature>
<feature type="region of interest" description="Disordered" evidence="4">
    <location>
        <begin position="626"/>
        <end position="645"/>
    </location>
</feature>
<evidence type="ECO:0000256" key="4">
    <source>
        <dbReference type="SAM" id="MobiDB-lite"/>
    </source>
</evidence>
<evidence type="ECO:0000256" key="2">
    <source>
        <dbReference type="ARBA" id="ARBA00016122"/>
    </source>
</evidence>
<keyword evidence="3" id="KW-0445">Lipid transport</keyword>
<evidence type="ECO:0000256" key="3">
    <source>
        <dbReference type="RuleBase" id="RU368010"/>
    </source>
</evidence>
<comment type="subunit">
    <text evidence="3">Component of the Golgi-associated retrograde protein (GARP) complex.</text>
</comment>
<comment type="subcellular location">
    <subcellularLocation>
        <location evidence="3">Golgi apparatus</location>
        <location evidence="3">trans-Golgi network</location>
    </subcellularLocation>
</comment>
<evidence type="ECO:0000313" key="6">
    <source>
        <dbReference type="WBParaSite" id="SMTH1_14160.3"/>
    </source>
</evidence>
<dbReference type="GO" id="GO:0000938">
    <property type="term" value="C:GARP complex"/>
    <property type="evidence" value="ECO:0007669"/>
    <property type="project" value="UniProtKB-UniRule"/>
</dbReference>
<dbReference type="AlphaFoldDB" id="A0AA85AVN4"/>
<proteinExistence type="inferred from homology"/>